<name>A0A2G6KCZ5_9ACTN</name>
<reference evidence="2 3" key="1">
    <citation type="submission" date="2017-10" db="EMBL/GenBank/DDBJ databases">
        <title>Novel microbial diversity and functional potential in the marine mammal oral microbiome.</title>
        <authorList>
            <person name="Dudek N.K."/>
            <person name="Sun C.L."/>
            <person name="Burstein D."/>
            <person name="Kantor R.S."/>
            <person name="Aliaga Goltsman D.S."/>
            <person name="Bik E.M."/>
            <person name="Thomas B.C."/>
            <person name="Banfield J.F."/>
            <person name="Relman D.A."/>
        </authorList>
    </citation>
    <scope>NUCLEOTIDE SEQUENCE [LARGE SCALE GENOMIC DNA]</scope>
    <source>
        <strain evidence="2">DOLJORAL78_61_10</strain>
    </source>
</reference>
<keyword evidence="1" id="KW-0436">Ligase</keyword>
<sequence>MSDRLTSRDVAKVARLARLDLTDEELDRATDQLGSMLDHFADIDALDLDAVEPMPQPYRLVNVFRDDEVLPTLNRDEVMASAPQHDEARFWVPPILGGGS</sequence>
<dbReference type="Gene3D" id="1.10.20.60">
    <property type="entry name" value="Glu-tRNAGln amidotransferase C subunit, N-terminal domain"/>
    <property type="match status" value="1"/>
</dbReference>
<dbReference type="GO" id="GO:0006450">
    <property type="term" value="P:regulation of translational fidelity"/>
    <property type="evidence" value="ECO:0007669"/>
    <property type="project" value="InterPro"/>
</dbReference>
<dbReference type="GO" id="GO:0050567">
    <property type="term" value="F:glutaminyl-tRNA synthase (glutamine-hydrolyzing) activity"/>
    <property type="evidence" value="ECO:0007669"/>
    <property type="project" value="UniProtKB-UniRule"/>
</dbReference>
<dbReference type="Proteomes" id="UP000230914">
    <property type="component" value="Unassembled WGS sequence"/>
</dbReference>
<dbReference type="AlphaFoldDB" id="A0A2G6KCZ5"/>
<proteinExistence type="inferred from homology"/>
<dbReference type="GO" id="GO:0006412">
    <property type="term" value="P:translation"/>
    <property type="evidence" value="ECO:0007669"/>
    <property type="project" value="UniProtKB-UniRule"/>
</dbReference>
<gene>
    <name evidence="1" type="primary">gatC</name>
    <name evidence="2" type="ORF">CSA55_01885</name>
</gene>
<dbReference type="InterPro" id="IPR003837">
    <property type="entry name" value="GatC"/>
</dbReference>
<comment type="similarity">
    <text evidence="1">Belongs to the GatC family.</text>
</comment>
<protein>
    <recommendedName>
        <fullName evidence="1">Aspartyl/glutamyl-tRNA(Asn/Gln) amidotransferase subunit C</fullName>
        <shortName evidence="1">Asp/Glu-ADT subunit C</shortName>
        <ecNumber evidence="1">6.3.5.-</ecNumber>
    </recommendedName>
</protein>
<dbReference type="InterPro" id="IPR036113">
    <property type="entry name" value="Asp/Glu-ADT_sf_sub_c"/>
</dbReference>
<dbReference type="EMBL" id="PDSL01000029">
    <property type="protein sequence ID" value="PIE33554.1"/>
    <property type="molecule type" value="Genomic_DNA"/>
</dbReference>
<evidence type="ECO:0000313" key="3">
    <source>
        <dbReference type="Proteomes" id="UP000230914"/>
    </source>
</evidence>
<dbReference type="GO" id="GO:0016740">
    <property type="term" value="F:transferase activity"/>
    <property type="evidence" value="ECO:0007669"/>
    <property type="project" value="UniProtKB-KW"/>
</dbReference>
<dbReference type="PANTHER" id="PTHR15004">
    <property type="entry name" value="GLUTAMYL-TRNA(GLN) AMIDOTRANSFERASE SUBUNIT C, MITOCHONDRIAL"/>
    <property type="match status" value="1"/>
</dbReference>
<dbReference type="NCBIfam" id="TIGR00135">
    <property type="entry name" value="gatC"/>
    <property type="match status" value="1"/>
</dbReference>
<evidence type="ECO:0000313" key="2">
    <source>
        <dbReference type="EMBL" id="PIE33554.1"/>
    </source>
</evidence>
<comment type="subunit">
    <text evidence="1">Heterotrimer of A, B and C subunits.</text>
</comment>
<comment type="function">
    <text evidence="1">Allows the formation of correctly charged Asn-tRNA(Asn) or Gln-tRNA(Gln) through the transamidation of misacylated Asp-tRNA(Asn) or Glu-tRNA(Gln) in organisms which lack either or both of asparaginyl-tRNA or glutaminyl-tRNA synthetases. The reaction takes place in the presence of glutamine and ATP through an activated phospho-Asp-tRNA(Asn) or phospho-Glu-tRNA(Gln).</text>
</comment>
<comment type="catalytic activity">
    <reaction evidence="1">
        <text>L-aspartyl-tRNA(Asn) + L-glutamine + ATP + H2O = L-asparaginyl-tRNA(Asn) + L-glutamate + ADP + phosphate + 2 H(+)</text>
        <dbReference type="Rhea" id="RHEA:14513"/>
        <dbReference type="Rhea" id="RHEA-COMP:9674"/>
        <dbReference type="Rhea" id="RHEA-COMP:9677"/>
        <dbReference type="ChEBI" id="CHEBI:15377"/>
        <dbReference type="ChEBI" id="CHEBI:15378"/>
        <dbReference type="ChEBI" id="CHEBI:29985"/>
        <dbReference type="ChEBI" id="CHEBI:30616"/>
        <dbReference type="ChEBI" id="CHEBI:43474"/>
        <dbReference type="ChEBI" id="CHEBI:58359"/>
        <dbReference type="ChEBI" id="CHEBI:78515"/>
        <dbReference type="ChEBI" id="CHEBI:78516"/>
        <dbReference type="ChEBI" id="CHEBI:456216"/>
    </reaction>
</comment>
<organism evidence="2 3">
    <name type="scientific">Ilumatobacter coccineus</name>
    <dbReference type="NCBI Taxonomy" id="467094"/>
    <lineage>
        <taxon>Bacteria</taxon>
        <taxon>Bacillati</taxon>
        <taxon>Actinomycetota</taxon>
        <taxon>Acidimicrobiia</taxon>
        <taxon>Acidimicrobiales</taxon>
        <taxon>Ilumatobacteraceae</taxon>
        <taxon>Ilumatobacter</taxon>
    </lineage>
</organism>
<keyword evidence="1" id="KW-0648">Protein biosynthesis</keyword>
<keyword evidence="1" id="KW-0547">Nucleotide-binding</keyword>
<keyword evidence="2" id="KW-0808">Transferase</keyword>
<evidence type="ECO:0000256" key="1">
    <source>
        <dbReference type="HAMAP-Rule" id="MF_00122"/>
    </source>
</evidence>
<dbReference type="GO" id="GO:0050566">
    <property type="term" value="F:asparaginyl-tRNA synthase (glutamine-hydrolyzing) activity"/>
    <property type="evidence" value="ECO:0007669"/>
    <property type="project" value="RHEA"/>
</dbReference>
<accession>A0A2G6KCZ5</accession>
<dbReference type="HAMAP" id="MF_00122">
    <property type="entry name" value="GatC"/>
    <property type="match status" value="1"/>
</dbReference>
<dbReference type="Pfam" id="PF02686">
    <property type="entry name" value="GatC"/>
    <property type="match status" value="1"/>
</dbReference>
<dbReference type="PANTHER" id="PTHR15004:SF0">
    <property type="entry name" value="GLUTAMYL-TRNA(GLN) AMIDOTRANSFERASE SUBUNIT C, MITOCHONDRIAL"/>
    <property type="match status" value="1"/>
</dbReference>
<dbReference type="EC" id="6.3.5.-" evidence="1"/>
<dbReference type="GO" id="GO:0005524">
    <property type="term" value="F:ATP binding"/>
    <property type="evidence" value="ECO:0007669"/>
    <property type="project" value="UniProtKB-KW"/>
</dbReference>
<dbReference type="GO" id="GO:0070681">
    <property type="term" value="P:glutaminyl-tRNAGln biosynthesis via transamidation"/>
    <property type="evidence" value="ECO:0007669"/>
    <property type="project" value="TreeGrafter"/>
</dbReference>
<keyword evidence="1" id="KW-0067">ATP-binding</keyword>
<dbReference type="SUPFAM" id="SSF141000">
    <property type="entry name" value="Glu-tRNAGln amidotransferase C subunit"/>
    <property type="match status" value="1"/>
</dbReference>
<comment type="catalytic activity">
    <reaction evidence="1">
        <text>L-glutamyl-tRNA(Gln) + L-glutamine + ATP + H2O = L-glutaminyl-tRNA(Gln) + L-glutamate + ADP + phosphate + H(+)</text>
        <dbReference type="Rhea" id="RHEA:17521"/>
        <dbReference type="Rhea" id="RHEA-COMP:9681"/>
        <dbReference type="Rhea" id="RHEA-COMP:9684"/>
        <dbReference type="ChEBI" id="CHEBI:15377"/>
        <dbReference type="ChEBI" id="CHEBI:15378"/>
        <dbReference type="ChEBI" id="CHEBI:29985"/>
        <dbReference type="ChEBI" id="CHEBI:30616"/>
        <dbReference type="ChEBI" id="CHEBI:43474"/>
        <dbReference type="ChEBI" id="CHEBI:58359"/>
        <dbReference type="ChEBI" id="CHEBI:78520"/>
        <dbReference type="ChEBI" id="CHEBI:78521"/>
        <dbReference type="ChEBI" id="CHEBI:456216"/>
    </reaction>
</comment>
<comment type="caution">
    <text evidence="2">The sequence shown here is derived from an EMBL/GenBank/DDBJ whole genome shotgun (WGS) entry which is preliminary data.</text>
</comment>